<reference evidence="2 3" key="1">
    <citation type="submission" date="2023-12" db="EMBL/GenBank/DDBJ databases">
        <title>Blastococcus brunescens sp. nov., an actonobacterium isolated from sandstone collected in sahara desert.</title>
        <authorList>
            <person name="Gtari M."/>
            <person name="Ghodhbane F."/>
        </authorList>
    </citation>
    <scope>NUCLEOTIDE SEQUENCE [LARGE SCALE GENOMIC DNA]</scope>
    <source>
        <strain evidence="2 3">BMG 8361</strain>
    </source>
</reference>
<evidence type="ECO:0000313" key="3">
    <source>
        <dbReference type="Proteomes" id="UP001324287"/>
    </source>
</evidence>
<keyword evidence="3" id="KW-1185">Reference proteome</keyword>
<dbReference type="EMBL" id="CP141261">
    <property type="protein sequence ID" value="WRL63368.1"/>
    <property type="molecule type" value="Genomic_DNA"/>
</dbReference>
<evidence type="ECO:0000256" key="1">
    <source>
        <dbReference type="SAM" id="MobiDB-lite"/>
    </source>
</evidence>
<feature type="compositionally biased region" description="Basic and acidic residues" evidence="1">
    <location>
        <begin position="322"/>
        <end position="342"/>
    </location>
</feature>
<feature type="region of interest" description="Disordered" evidence="1">
    <location>
        <begin position="317"/>
        <end position="355"/>
    </location>
</feature>
<protein>
    <submittedName>
        <fullName evidence="2">Uncharacterized protein</fullName>
    </submittedName>
</protein>
<gene>
    <name evidence="2" type="ORF">U6N30_27080</name>
</gene>
<feature type="region of interest" description="Disordered" evidence="1">
    <location>
        <begin position="133"/>
        <end position="161"/>
    </location>
</feature>
<proteinExistence type="predicted"/>
<evidence type="ECO:0000313" key="2">
    <source>
        <dbReference type="EMBL" id="WRL63368.1"/>
    </source>
</evidence>
<dbReference type="Proteomes" id="UP001324287">
    <property type="component" value="Chromosome"/>
</dbReference>
<sequence>MQGLAQPLGHVLGLRDTVDERQQDGELVPAEPGDGVALPQHRLQSRAHLAEQLVAVGVAQGVVDLLEAVQVDQQQGDLAVRPAGGGESLVEAVAQQLPVGQTGQGVVRGLVAVPLGRGLQGLGLAAELFRRRRDEAEDDEVEDGQAGGQRDRHGADVLGGRGGDRRVREVELDDAVRPVRPVVLQGHVDLEQLVGAVLAGGAVVGRVREAGDDVAVERGTQLAGTGRFADQLGVLGVVDDRAVAVEDLQLDRVERGEREPRRPELLGGLVHDVLHVGQAGGVEAGLEVGRGELRLEAQAHRHEGGVLRLLAGAVLDGGAQHGGEHRPDGDREQQADHAEAGQEARAAQPPEKGHA</sequence>
<organism evidence="2 3">
    <name type="scientific">Blastococcus brunescens</name>
    <dbReference type="NCBI Taxonomy" id="1564165"/>
    <lineage>
        <taxon>Bacteria</taxon>
        <taxon>Bacillati</taxon>
        <taxon>Actinomycetota</taxon>
        <taxon>Actinomycetes</taxon>
        <taxon>Geodermatophilales</taxon>
        <taxon>Geodermatophilaceae</taxon>
        <taxon>Blastococcus</taxon>
    </lineage>
</organism>
<accession>A0ABZ1B0V4</accession>
<name>A0ABZ1B0V4_9ACTN</name>